<keyword evidence="1" id="KW-1133">Transmembrane helix</keyword>
<dbReference type="EMBL" id="AF404306">
    <property type="protein sequence ID" value="AAK84288.1"/>
    <property type="molecule type" value="Genomic_DNA"/>
</dbReference>
<geneLocation type="mitochondrion" evidence="2"/>
<protein>
    <submittedName>
        <fullName evidence="2">Orf86</fullName>
    </submittedName>
</protein>
<evidence type="ECO:0000256" key="1">
    <source>
        <dbReference type="SAM" id="Phobius"/>
    </source>
</evidence>
<feature type="transmembrane region" description="Helical" evidence="1">
    <location>
        <begin position="12"/>
        <end position="36"/>
    </location>
</feature>
<keyword evidence="1" id="KW-0812">Transmembrane</keyword>
<name>Q950M0_9FUNG</name>
<keyword evidence="2" id="KW-0496">Mitochondrion</keyword>
<organism evidence="2">
    <name type="scientific">Rhizophydium sp. 136</name>
    <dbReference type="NCBI Taxonomy" id="60187"/>
    <lineage>
        <taxon>Eukaryota</taxon>
        <taxon>Fungi</taxon>
        <taxon>Fungi incertae sedis</taxon>
        <taxon>Chytridiomycota</taxon>
        <taxon>Chytridiomycota incertae sedis</taxon>
        <taxon>Chytridiomycetes</taxon>
        <taxon>Rhizophydiales</taxon>
        <taxon>Rhizophydiaceae</taxon>
        <taxon>Rhizophydium</taxon>
    </lineage>
</organism>
<reference evidence="2" key="2">
    <citation type="journal article" date="2002" name="Mol. Biol. Evol.">
        <title>Hyaloraphidium curvatum: a linear mitochondrial genome, tRNA editing, and an evolutionary link to lower fungi.</title>
        <authorList>
            <person name="Forget L."/>
            <person name="Ustinova J."/>
            <person name="Wang Z."/>
            <person name="Huss V.A."/>
            <person name="Franz Lang B."/>
        </authorList>
    </citation>
    <scope>NUCLEOTIDE SEQUENCE</scope>
    <source>
        <strain evidence="2">136</strain>
    </source>
</reference>
<dbReference type="RefSeq" id="NP_150358.1">
    <property type="nucleotide sequence ID" value="NC_003053.1"/>
</dbReference>
<feature type="transmembrane region" description="Helical" evidence="1">
    <location>
        <begin position="56"/>
        <end position="84"/>
    </location>
</feature>
<sequence length="86" mass="9577">MIIIITSIISCAKYLNIIQLSNFYFNSALISSYPIINSSRIGFNSKSTDLVVSTSVSYIISFITIFLIFAILKPIYLISIIGLLSF</sequence>
<dbReference type="AlphaFoldDB" id="Q950M0"/>
<dbReference type="GeneID" id="803647"/>
<keyword evidence="1" id="KW-0472">Membrane</keyword>
<proteinExistence type="predicted"/>
<reference evidence="2" key="1">
    <citation type="submission" date="2001-07" db="EMBL/GenBank/DDBJ databases">
        <authorList>
            <person name="Lang F.B.F."/>
        </authorList>
    </citation>
    <scope>NUCLEOTIDE SEQUENCE</scope>
    <source>
        <strain evidence="2">136</strain>
    </source>
</reference>
<accession>Q950M0</accession>
<evidence type="ECO:0000313" key="2">
    <source>
        <dbReference type="EMBL" id="AAK84288.1"/>
    </source>
</evidence>
<gene>
    <name evidence="2" type="primary">orf86</name>
</gene>